<dbReference type="Proteomes" id="UP000323426">
    <property type="component" value="Unassembled WGS sequence"/>
</dbReference>
<accession>A0A5M6DIN3</accession>
<dbReference type="EMBL" id="VWSF01000005">
    <property type="protein sequence ID" value="KAA5547424.1"/>
    <property type="molecule type" value="Genomic_DNA"/>
</dbReference>
<comment type="caution">
    <text evidence="5">The sequence shown here is derived from an EMBL/GenBank/DDBJ whole genome shotgun (WGS) entry which is preliminary data.</text>
</comment>
<evidence type="ECO:0000259" key="3">
    <source>
        <dbReference type="Pfam" id="PF01364"/>
    </source>
</evidence>
<feature type="domain" description="Gingipain" evidence="3">
    <location>
        <begin position="414"/>
        <end position="790"/>
    </location>
</feature>
<dbReference type="AlphaFoldDB" id="A0A5M6DIN3"/>
<dbReference type="InterPro" id="IPR001769">
    <property type="entry name" value="Gingipain"/>
</dbReference>
<feature type="signal peptide" evidence="2">
    <location>
        <begin position="1"/>
        <end position="23"/>
    </location>
</feature>
<dbReference type="SUPFAM" id="SSF52129">
    <property type="entry name" value="Caspase-like"/>
    <property type="match status" value="1"/>
</dbReference>
<evidence type="ECO:0000256" key="2">
    <source>
        <dbReference type="SAM" id="SignalP"/>
    </source>
</evidence>
<sequence>MLKKFTGGLILILSLLLTGVNYAQTTLPKETSVLNNGQWFKLGITSTGIYKIDRNLLQAAGIAADAINPKNIKVYGNGGGMLPQLNSTPRPDDLVENAILVSGEADGKFDANDYILFYGQGPHRWTYDPNSKRFRHAFNIYADTAYYFITVGTTPGRRVSEQTAVTNSTVTIDTYLEHQFYEKDLISPLQSGREWYGEDFTAFTPTRNFTFPITNLVPGSPIQITSAVMGSSRAGSEFVLKANNIAVGNQSINGQGTHNYHPVGEDNLTHFTLNSNSLQSGAELTLNIAFNNKGVTDAIGYLNYLEVTSERYLKFSGNQIAFRSLQNILPSAVSTFKIENITPETIIWDVTQATNPQVMVLQKQNNTATFNVKTDTLREFISFRGSDFPKPALAGKVANQNLHALNVTGTLDLVILTHPAFVAAAEKLANHRRTRDNLNVAVVTVNQVYNEFSSGATDVTAIRDFMKMLYNRSKKPAGEVIYLLLFGDASYDYKSPPGQAQTRTPFNTNFVPVYESRQSLNPLRSYSSEDYFGLLDPHEGLWLEENFNTSELIDIGIGRLPAKTLTEAQTLVNKLIHYDSPAGFGNWRNQITFLADDGDGAEHLRDAENLANYLEENQPAYHAKKVYLDLFKQTTVPNGQRSPETNTTLDKTIEKGTLLLNYTGHGNEISLAHEQILTMPQLQNWKNYDQLTFMLTATCEFGRYDDPRRSSGAEVALLNNQGGAMGLLSTTRPVYARDNRLLNRHFFENLFTPINGRMPRLGDLYRITKNKSQNQINNRNFTLLGDPSQKLAYPALKAIITQINKKPVSTGITDTLKALSDVIISGAITDADENLITSFNGQVSIKIFDKPAVLKTFGDEGTPGAGNIQAVAVQENILYNGLATVKNGVFTVNFKIPKDIAYPIGKGKISLYAFNNVTDALGANTTVAVGGSHPNPAADTTPPTIKLYLDDESFVAGGLTSNTPQLLVKLSDESGINTTTTGIGHEITLTLDNNNAQAIILNEFYTTEKDNFKAGRINYLLPNLAPGPHELKIKAWDIYNNSSEARLPFVVAGNQNFVIENIQNYPNPFANQTTFGINHNQAGDEVEIQIQVFNLMGQLVKTIREKRDKSKNRIADITWNGKDDAGNKLVNGVYLYKVKIRSLTKGIWTEQAKKLMILN</sequence>
<reference evidence="5 6" key="1">
    <citation type="submission" date="2019-09" db="EMBL/GenBank/DDBJ databases">
        <title>Genome sequence and assembly of Adhaeribacter sp.</title>
        <authorList>
            <person name="Chhetri G."/>
        </authorList>
    </citation>
    <scope>NUCLEOTIDE SEQUENCE [LARGE SCALE GENOMIC DNA]</scope>
    <source>
        <strain evidence="5 6">DK36</strain>
    </source>
</reference>
<dbReference type="InterPro" id="IPR029030">
    <property type="entry name" value="Caspase-like_dom_sf"/>
</dbReference>
<dbReference type="Gene3D" id="2.60.40.4070">
    <property type="match status" value="1"/>
</dbReference>
<evidence type="ECO:0000259" key="4">
    <source>
        <dbReference type="Pfam" id="PF13860"/>
    </source>
</evidence>
<dbReference type="CDD" id="cd02258">
    <property type="entry name" value="Peptidase_C25_N"/>
    <property type="match status" value="1"/>
</dbReference>
<dbReference type="GO" id="GO:0006508">
    <property type="term" value="P:proteolysis"/>
    <property type="evidence" value="ECO:0007669"/>
    <property type="project" value="InterPro"/>
</dbReference>
<evidence type="ECO:0000313" key="5">
    <source>
        <dbReference type="EMBL" id="KAA5547424.1"/>
    </source>
</evidence>
<keyword evidence="1 2" id="KW-0732">Signal</keyword>
<dbReference type="InterPro" id="IPR026444">
    <property type="entry name" value="Secre_tail"/>
</dbReference>
<evidence type="ECO:0000256" key="1">
    <source>
        <dbReference type="ARBA" id="ARBA00022729"/>
    </source>
</evidence>
<evidence type="ECO:0000313" key="6">
    <source>
        <dbReference type="Proteomes" id="UP000323426"/>
    </source>
</evidence>
<organism evidence="5 6">
    <name type="scientific">Adhaeribacter rhizoryzae</name>
    <dbReference type="NCBI Taxonomy" id="2607907"/>
    <lineage>
        <taxon>Bacteria</taxon>
        <taxon>Pseudomonadati</taxon>
        <taxon>Bacteroidota</taxon>
        <taxon>Cytophagia</taxon>
        <taxon>Cytophagales</taxon>
        <taxon>Hymenobacteraceae</taxon>
        <taxon>Adhaeribacter</taxon>
    </lineage>
</organism>
<dbReference type="Pfam" id="PF13860">
    <property type="entry name" value="FlgD_ig"/>
    <property type="match status" value="1"/>
</dbReference>
<proteinExistence type="predicted"/>
<dbReference type="Pfam" id="PF01364">
    <property type="entry name" value="Peptidase_C25"/>
    <property type="match status" value="1"/>
</dbReference>
<dbReference type="RefSeq" id="WP_150088016.1">
    <property type="nucleotide sequence ID" value="NZ_VWSF01000005.1"/>
</dbReference>
<dbReference type="NCBIfam" id="NF033707">
    <property type="entry name" value="T9SS_sortase"/>
    <property type="match status" value="1"/>
</dbReference>
<dbReference type="GO" id="GO:0008234">
    <property type="term" value="F:cysteine-type peptidase activity"/>
    <property type="evidence" value="ECO:0007669"/>
    <property type="project" value="InterPro"/>
</dbReference>
<dbReference type="NCBIfam" id="TIGR04183">
    <property type="entry name" value="Por_Secre_tail"/>
    <property type="match status" value="1"/>
</dbReference>
<feature type="chain" id="PRO_5024321672" evidence="2">
    <location>
        <begin position="24"/>
        <end position="1159"/>
    </location>
</feature>
<name>A0A5M6DIN3_9BACT</name>
<protein>
    <submittedName>
        <fullName evidence="5">Type IX secretion system sortase PorU</fullName>
    </submittedName>
</protein>
<dbReference type="Gene3D" id="3.40.50.1460">
    <property type="match status" value="1"/>
</dbReference>
<feature type="domain" description="FlgD/Vpr Ig-like" evidence="4">
    <location>
        <begin position="1071"/>
        <end position="1139"/>
    </location>
</feature>
<keyword evidence="6" id="KW-1185">Reference proteome</keyword>
<dbReference type="Gene3D" id="3.40.50.10390">
    <property type="entry name" value="Gingipain r, domain 1"/>
    <property type="match status" value="1"/>
</dbReference>
<dbReference type="InterPro" id="IPR029031">
    <property type="entry name" value="Gingipain_N_sf"/>
</dbReference>
<gene>
    <name evidence="5" type="primary">porU</name>
    <name evidence="5" type="ORF">F0145_08845</name>
</gene>
<dbReference type="InterPro" id="IPR025965">
    <property type="entry name" value="FlgD/Vpr_Ig-like"/>
</dbReference>